<dbReference type="SUPFAM" id="SSF48452">
    <property type="entry name" value="TPR-like"/>
    <property type="match status" value="1"/>
</dbReference>
<comment type="caution">
    <text evidence="2">The sequence shown here is derived from an EMBL/GenBank/DDBJ whole genome shotgun (WGS) entry which is preliminary data.</text>
</comment>
<feature type="repeat" description="TPR" evidence="1">
    <location>
        <begin position="94"/>
        <end position="127"/>
    </location>
</feature>
<dbReference type="RefSeq" id="WP_206575360.1">
    <property type="nucleotide sequence ID" value="NZ_JAFKCV010000015.1"/>
</dbReference>
<organism evidence="2 3">
    <name type="scientific">Bowmanella dokdonensis</name>
    <dbReference type="NCBI Taxonomy" id="751969"/>
    <lineage>
        <taxon>Bacteria</taxon>
        <taxon>Pseudomonadati</taxon>
        <taxon>Pseudomonadota</taxon>
        <taxon>Gammaproteobacteria</taxon>
        <taxon>Alteromonadales</taxon>
        <taxon>Alteromonadaceae</taxon>
        <taxon>Bowmanella</taxon>
    </lineage>
</organism>
<evidence type="ECO:0008006" key="4">
    <source>
        <dbReference type="Google" id="ProtNLM"/>
    </source>
</evidence>
<evidence type="ECO:0000313" key="2">
    <source>
        <dbReference type="EMBL" id="MBN7827252.1"/>
    </source>
</evidence>
<dbReference type="SMART" id="SM00028">
    <property type="entry name" value="TPR"/>
    <property type="match status" value="2"/>
</dbReference>
<reference evidence="2" key="1">
    <citation type="submission" date="2021-03" db="EMBL/GenBank/DDBJ databases">
        <title>novel species isolated from a fishpond in China.</title>
        <authorList>
            <person name="Lu H."/>
            <person name="Cai Z."/>
        </authorList>
    </citation>
    <scope>NUCLEOTIDE SEQUENCE</scope>
    <source>
        <strain evidence="2">JCM 30855</strain>
    </source>
</reference>
<dbReference type="InterPro" id="IPR019734">
    <property type="entry name" value="TPR_rpt"/>
</dbReference>
<evidence type="ECO:0000313" key="3">
    <source>
        <dbReference type="Proteomes" id="UP000664654"/>
    </source>
</evidence>
<dbReference type="Proteomes" id="UP000664654">
    <property type="component" value="Unassembled WGS sequence"/>
</dbReference>
<dbReference type="Gene3D" id="1.25.40.10">
    <property type="entry name" value="Tetratricopeptide repeat domain"/>
    <property type="match status" value="1"/>
</dbReference>
<keyword evidence="1" id="KW-0802">TPR repeat</keyword>
<dbReference type="EMBL" id="JAFKCV010000015">
    <property type="protein sequence ID" value="MBN7827252.1"/>
    <property type="molecule type" value="Genomic_DNA"/>
</dbReference>
<dbReference type="PROSITE" id="PS50005">
    <property type="entry name" value="TPR"/>
    <property type="match status" value="1"/>
</dbReference>
<dbReference type="InterPro" id="IPR011990">
    <property type="entry name" value="TPR-like_helical_dom_sf"/>
</dbReference>
<dbReference type="Pfam" id="PF13181">
    <property type="entry name" value="TPR_8"/>
    <property type="match status" value="1"/>
</dbReference>
<name>A0A939ISZ7_9ALTE</name>
<gene>
    <name evidence="2" type="ORF">J0A66_18615</name>
</gene>
<evidence type="ECO:0000256" key="1">
    <source>
        <dbReference type="PROSITE-ProRule" id="PRU00339"/>
    </source>
</evidence>
<dbReference type="AlphaFoldDB" id="A0A939ISZ7"/>
<accession>A0A939ISZ7</accession>
<keyword evidence="3" id="KW-1185">Reference proteome</keyword>
<sequence length="355" mass="39110">MTTYIPMGRIQSLFTLGLGILLIAAGGWSGSAIGHENHRHQDDKTSQHDPGTLSFVQLQEEVSRLPYLSATDAELDRLREVLEQANTSGEDESVKRLYLLARLQQHQHDFQAAQNSLTKALELAPHDASLLLLSASVANNLGEHEQALSACRQLIGQTGNSLIAACVTDTRMQMQPDNLPELYQSLLRTISLSPVADTGQQYWISQILAELALGLDKPDAAMSHLDESKLAGAPVSYVALWADVQFALKNHQQVLDRLTALTASKSPINDALLLRLAMAERFTQAGQQWLEAMQARISQRSAEHNYAHAAEMAKFYLYVDPDPQQAAYWARLNAEHAKSATDMALLNKAKLQVVP</sequence>
<proteinExistence type="predicted"/>
<protein>
    <recommendedName>
        <fullName evidence="4">Tetratricopeptide repeat protein</fullName>
    </recommendedName>
</protein>